<dbReference type="EMBL" id="JAAOIC020000067">
    <property type="protein sequence ID" value="KAG8034664.1"/>
    <property type="molecule type" value="Genomic_DNA"/>
</dbReference>
<dbReference type="InterPro" id="IPR006149">
    <property type="entry name" value="EB_dom"/>
</dbReference>
<accession>A0A8J5R1A5</accession>
<comment type="caution">
    <text evidence="2">The sequence shown here is derived from an EMBL/GenBank/DDBJ whole genome shotgun (WGS) entry which is preliminary data.</text>
</comment>
<name>A0A8J5R1A5_9HYME</name>
<keyword evidence="3" id="KW-1185">Reference proteome</keyword>
<protein>
    <recommendedName>
        <fullName evidence="1">EB domain-containing protein</fullName>
    </recommendedName>
</protein>
<dbReference type="Pfam" id="PF01683">
    <property type="entry name" value="EB"/>
    <property type="match status" value="1"/>
</dbReference>
<reference evidence="2" key="2">
    <citation type="submission" date="2021-04" db="EMBL/GenBank/DDBJ databases">
        <title>Genome-wide patterns of bracovirus chromosomal integration into multiple host tissues during parasitism.</title>
        <authorList>
            <person name="Chebbi M.A.C."/>
        </authorList>
    </citation>
    <scope>NUCLEOTIDE SEQUENCE</scope>
    <source>
        <tissue evidence="2">Whole body</tissue>
    </source>
</reference>
<sequence length="74" mass="8100">MITVDDACHSQEACKKIKNTECKNGKCQCLPNYKKRNGNCLGLEKAPCETSKDCFSKNATCKSKKVRVSGSIPS</sequence>
<dbReference type="Proteomes" id="UP000729913">
    <property type="component" value="Unassembled WGS sequence"/>
</dbReference>
<gene>
    <name evidence="2" type="ORF">G9C98_007740</name>
</gene>
<evidence type="ECO:0000313" key="3">
    <source>
        <dbReference type="Proteomes" id="UP000729913"/>
    </source>
</evidence>
<feature type="domain" description="EB" evidence="1">
    <location>
        <begin position="4"/>
        <end position="40"/>
    </location>
</feature>
<evidence type="ECO:0000259" key="1">
    <source>
        <dbReference type="Pfam" id="PF01683"/>
    </source>
</evidence>
<evidence type="ECO:0000313" key="2">
    <source>
        <dbReference type="EMBL" id="KAG8034664.1"/>
    </source>
</evidence>
<reference evidence="2" key="1">
    <citation type="submission" date="2020-03" db="EMBL/GenBank/DDBJ databases">
        <authorList>
            <person name="Chebbi M.A."/>
            <person name="Drezen J.M."/>
        </authorList>
    </citation>
    <scope>NUCLEOTIDE SEQUENCE</scope>
    <source>
        <tissue evidence="2">Whole body</tissue>
    </source>
</reference>
<dbReference type="AlphaFoldDB" id="A0A8J5R1A5"/>
<proteinExistence type="predicted"/>
<organism evidence="2 3">
    <name type="scientific">Cotesia typhae</name>
    <dbReference type="NCBI Taxonomy" id="2053667"/>
    <lineage>
        <taxon>Eukaryota</taxon>
        <taxon>Metazoa</taxon>
        <taxon>Ecdysozoa</taxon>
        <taxon>Arthropoda</taxon>
        <taxon>Hexapoda</taxon>
        <taxon>Insecta</taxon>
        <taxon>Pterygota</taxon>
        <taxon>Neoptera</taxon>
        <taxon>Endopterygota</taxon>
        <taxon>Hymenoptera</taxon>
        <taxon>Apocrita</taxon>
        <taxon>Ichneumonoidea</taxon>
        <taxon>Braconidae</taxon>
        <taxon>Microgastrinae</taxon>
        <taxon>Cotesia</taxon>
    </lineage>
</organism>